<gene>
    <name evidence="1" type="ORF">TIFTF001_016615</name>
</gene>
<comment type="caution">
    <text evidence="1">The sequence shown here is derived from an EMBL/GenBank/DDBJ whole genome shotgun (WGS) entry which is preliminary data.</text>
</comment>
<reference evidence="1" key="1">
    <citation type="submission" date="2023-07" db="EMBL/GenBank/DDBJ databases">
        <title>draft genome sequence of fig (Ficus carica).</title>
        <authorList>
            <person name="Takahashi T."/>
            <person name="Nishimura K."/>
        </authorList>
    </citation>
    <scope>NUCLEOTIDE SEQUENCE</scope>
</reference>
<accession>A0AA88DIV8</accession>
<dbReference type="AlphaFoldDB" id="A0AA88DIV8"/>
<organism evidence="1 2">
    <name type="scientific">Ficus carica</name>
    <name type="common">Common fig</name>
    <dbReference type="NCBI Taxonomy" id="3494"/>
    <lineage>
        <taxon>Eukaryota</taxon>
        <taxon>Viridiplantae</taxon>
        <taxon>Streptophyta</taxon>
        <taxon>Embryophyta</taxon>
        <taxon>Tracheophyta</taxon>
        <taxon>Spermatophyta</taxon>
        <taxon>Magnoliopsida</taxon>
        <taxon>eudicotyledons</taxon>
        <taxon>Gunneridae</taxon>
        <taxon>Pentapetalae</taxon>
        <taxon>rosids</taxon>
        <taxon>fabids</taxon>
        <taxon>Rosales</taxon>
        <taxon>Moraceae</taxon>
        <taxon>Ficeae</taxon>
        <taxon>Ficus</taxon>
    </lineage>
</organism>
<name>A0AA88DIV8_FICCA</name>
<dbReference type="EMBL" id="BTGU01000025">
    <property type="protein sequence ID" value="GMN47439.1"/>
    <property type="molecule type" value="Genomic_DNA"/>
</dbReference>
<sequence>MRCVRVLFACLICLGKSPEPPLADPWTPGPRGESFYCSVKAYIRAVLVGAQLVVDLVDLSLGVGFMLCHERGARLTQCLLITDGGSSMPTLWRIHGGDYVSLRCCFSGSLCSRICTNNLTTLLGLCILG</sequence>
<dbReference type="Proteomes" id="UP001187192">
    <property type="component" value="Unassembled WGS sequence"/>
</dbReference>
<evidence type="ECO:0000313" key="2">
    <source>
        <dbReference type="Proteomes" id="UP001187192"/>
    </source>
</evidence>
<evidence type="ECO:0000313" key="1">
    <source>
        <dbReference type="EMBL" id="GMN47439.1"/>
    </source>
</evidence>
<keyword evidence="2" id="KW-1185">Reference proteome</keyword>
<proteinExistence type="predicted"/>
<protein>
    <submittedName>
        <fullName evidence="1">Uncharacterized protein</fullName>
    </submittedName>
</protein>